<evidence type="ECO:0000313" key="2">
    <source>
        <dbReference type="Proteomes" id="UP000607653"/>
    </source>
</evidence>
<evidence type="ECO:0000313" key="1">
    <source>
        <dbReference type="EMBL" id="DAD42521.1"/>
    </source>
</evidence>
<gene>
    <name evidence="1" type="ORF">HUJ06_000751</name>
</gene>
<organism evidence="1 2">
    <name type="scientific">Nelumbo nucifera</name>
    <name type="common">Sacred lotus</name>
    <dbReference type="NCBI Taxonomy" id="4432"/>
    <lineage>
        <taxon>Eukaryota</taxon>
        <taxon>Viridiplantae</taxon>
        <taxon>Streptophyta</taxon>
        <taxon>Embryophyta</taxon>
        <taxon>Tracheophyta</taxon>
        <taxon>Spermatophyta</taxon>
        <taxon>Magnoliopsida</taxon>
        <taxon>Proteales</taxon>
        <taxon>Nelumbonaceae</taxon>
        <taxon>Nelumbo</taxon>
    </lineage>
</organism>
<comment type="caution">
    <text evidence="1">The sequence shown here is derived from an EMBL/GenBank/DDBJ whole genome shotgun (WGS) entry which is preliminary data.</text>
</comment>
<proteinExistence type="predicted"/>
<dbReference type="EMBL" id="DUZY01000006">
    <property type="protein sequence ID" value="DAD42521.1"/>
    <property type="molecule type" value="Genomic_DNA"/>
</dbReference>
<sequence length="128" mass="14691">MRSLKPTQISRSWCRRTLLSQNGVLELPSEREKKISADAVQAPLRQVLTMAAVAKMSPSYIVERRRNPFLHRNPFLLLSVELCARSSRCLRIGPPCFGDYQLNIREPKLGHGEHSKTQAWSWRTSFSL</sequence>
<protein>
    <submittedName>
        <fullName evidence="1">Uncharacterized protein</fullName>
    </submittedName>
</protein>
<name>A0A822ZFJ7_NELNU</name>
<dbReference type="Proteomes" id="UP000607653">
    <property type="component" value="Unassembled WGS sequence"/>
</dbReference>
<keyword evidence="2" id="KW-1185">Reference proteome</keyword>
<dbReference type="AlphaFoldDB" id="A0A822ZFJ7"/>
<accession>A0A822ZFJ7</accession>
<reference evidence="1 2" key="1">
    <citation type="journal article" date="2020" name="Mol. Biol. Evol.">
        <title>Distinct Expression and Methylation Patterns for Genes with Different Fates following a Single Whole-Genome Duplication in Flowering Plants.</title>
        <authorList>
            <person name="Shi T."/>
            <person name="Rahmani R.S."/>
            <person name="Gugger P.F."/>
            <person name="Wang M."/>
            <person name="Li H."/>
            <person name="Zhang Y."/>
            <person name="Li Z."/>
            <person name="Wang Q."/>
            <person name="Van de Peer Y."/>
            <person name="Marchal K."/>
            <person name="Chen J."/>
        </authorList>
    </citation>
    <scope>NUCLEOTIDE SEQUENCE [LARGE SCALE GENOMIC DNA]</scope>
    <source>
        <tissue evidence="1">Leaf</tissue>
    </source>
</reference>